<evidence type="ECO:0000313" key="1">
    <source>
        <dbReference type="EMBL" id="TFK53075.1"/>
    </source>
</evidence>
<organism evidence="1 2">
    <name type="scientific">Heliocybe sulcata</name>
    <dbReference type="NCBI Taxonomy" id="5364"/>
    <lineage>
        <taxon>Eukaryota</taxon>
        <taxon>Fungi</taxon>
        <taxon>Dikarya</taxon>
        <taxon>Basidiomycota</taxon>
        <taxon>Agaricomycotina</taxon>
        <taxon>Agaricomycetes</taxon>
        <taxon>Gloeophyllales</taxon>
        <taxon>Gloeophyllaceae</taxon>
        <taxon>Heliocybe</taxon>
    </lineage>
</organism>
<sequence length="109" mass="12428">MTLVRTGWRLSEEAFDHIGVHYEQLVNDFSRDKGSLPSWGPEVDRVVKGWVTRFLRSAAKRGCAICETPATQCFLRAQCYRSFWGWSVASLYVDQGFRICSQLFSASKA</sequence>
<gene>
    <name evidence="1" type="ORF">OE88DRAFT_1656903</name>
</gene>
<keyword evidence="2" id="KW-1185">Reference proteome</keyword>
<accession>A0A5C3N7N4</accession>
<dbReference type="Proteomes" id="UP000305948">
    <property type="component" value="Unassembled WGS sequence"/>
</dbReference>
<name>A0A5C3N7N4_9AGAM</name>
<dbReference type="EMBL" id="ML213508">
    <property type="protein sequence ID" value="TFK53075.1"/>
    <property type="molecule type" value="Genomic_DNA"/>
</dbReference>
<proteinExistence type="predicted"/>
<dbReference type="OrthoDB" id="2861623at2759"/>
<reference evidence="1 2" key="1">
    <citation type="journal article" date="2019" name="Nat. Ecol. Evol.">
        <title>Megaphylogeny resolves global patterns of mushroom evolution.</title>
        <authorList>
            <person name="Varga T."/>
            <person name="Krizsan K."/>
            <person name="Foldi C."/>
            <person name="Dima B."/>
            <person name="Sanchez-Garcia M."/>
            <person name="Sanchez-Ramirez S."/>
            <person name="Szollosi G.J."/>
            <person name="Szarkandi J.G."/>
            <person name="Papp V."/>
            <person name="Albert L."/>
            <person name="Andreopoulos W."/>
            <person name="Angelini C."/>
            <person name="Antonin V."/>
            <person name="Barry K.W."/>
            <person name="Bougher N.L."/>
            <person name="Buchanan P."/>
            <person name="Buyck B."/>
            <person name="Bense V."/>
            <person name="Catcheside P."/>
            <person name="Chovatia M."/>
            <person name="Cooper J."/>
            <person name="Damon W."/>
            <person name="Desjardin D."/>
            <person name="Finy P."/>
            <person name="Geml J."/>
            <person name="Haridas S."/>
            <person name="Hughes K."/>
            <person name="Justo A."/>
            <person name="Karasinski D."/>
            <person name="Kautmanova I."/>
            <person name="Kiss B."/>
            <person name="Kocsube S."/>
            <person name="Kotiranta H."/>
            <person name="LaButti K.M."/>
            <person name="Lechner B.E."/>
            <person name="Liimatainen K."/>
            <person name="Lipzen A."/>
            <person name="Lukacs Z."/>
            <person name="Mihaltcheva S."/>
            <person name="Morgado L.N."/>
            <person name="Niskanen T."/>
            <person name="Noordeloos M.E."/>
            <person name="Ohm R.A."/>
            <person name="Ortiz-Santana B."/>
            <person name="Ovrebo C."/>
            <person name="Racz N."/>
            <person name="Riley R."/>
            <person name="Savchenko A."/>
            <person name="Shiryaev A."/>
            <person name="Soop K."/>
            <person name="Spirin V."/>
            <person name="Szebenyi C."/>
            <person name="Tomsovsky M."/>
            <person name="Tulloss R.E."/>
            <person name="Uehling J."/>
            <person name="Grigoriev I.V."/>
            <person name="Vagvolgyi C."/>
            <person name="Papp T."/>
            <person name="Martin F.M."/>
            <person name="Miettinen O."/>
            <person name="Hibbett D.S."/>
            <person name="Nagy L.G."/>
        </authorList>
    </citation>
    <scope>NUCLEOTIDE SEQUENCE [LARGE SCALE GENOMIC DNA]</scope>
    <source>
        <strain evidence="1 2">OMC1185</strain>
    </source>
</reference>
<protein>
    <submittedName>
        <fullName evidence="1">Uncharacterized protein</fullName>
    </submittedName>
</protein>
<evidence type="ECO:0000313" key="2">
    <source>
        <dbReference type="Proteomes" id="UP000305948"/>
    </source>
</evidence>
<dbReference type="AlphaFoldDB" id="A0A5C3N7N4"/>